<evidence type="ECO:0000256" key="20">
    <source>
        <dbReference type="PROSITE-ProRule" id="PRU10141"/>
    </source>
</evidence>
<evidence type="ECO:0000256" key="12">
    <source>
        <dbReference type="ARBA" id="ARBA00023157"/>
    </source>
</evidence>
<keyword evidence="4" id="KW-0808">Transferase</keyword>
<gene>
    <name evidence="25" type="primary">LOC106154658</name>
</gene>
<dbReference type="Pfam" id="PF07714">
    <property type="entry name" value="PK_Tyr_Ser-Thr"/>
    <property type="match status" value="1"/>
</dbReference>
<dbReference type="GeneID" id="106154658"/>
<evidence type="ECO:0000313" key="24">
    <source>
        <dbReference type="Proteomes" id="UP000085678"/>
    </source>
</evidence>
<comment type="catalytic activity">
    <reaction evidence="16">
        <text>L-tyrosyl-[protein] + ATP = O-phospho-L-tyrosyl-[protein] + ADP + H(+)</text>
        <dbReference type="Rhea" id="RHEA:10596"/>
        <dbReference type="Rhea" id="RHEA-COMP:10136"/>
        <dbReference type="Rhea" id="RHEA-COMP:20101"/>
        <dbReference type="ChEBI" id="CHEBI:15378"/>
        <dbReference type="ChEBI" id="CHEBI:30616"/>
        <dbReference type="ChEBI" id="CHEBI:46858"/>
        <dbReference type="ChEBI" id="CHEBI:61978"/>
        <dbReference type="ChEBI" id="CHEBI:456216"/>
        <dbReference type="EC" id="2.7.10.1"/>
    </reaction>
</comment>
<evidence type="ECO:0000256" key="9">
    <source>
        <dbReference type="ARBA" id="ARBA00022989"/>
    </source>
</evidence>
<organism evidence="24 25">
    <name type="scientific">Lingula anatina</name>
    <name type="common">Brachiopod</name>
    <name type="synonym">Lingula unguis</name>
    <dbReference type="NCBI Taxonomy" id="7574"/>
    <lineage>
        <taxon>Eukaryota</taxon>
        <taxon>Metazoa</taxon>
        <taxon>Spiralia</taxon>
        <taxon>Lophotrochozoa</taxon>
        <taxon>Brachiopoda</taxon>
        <taxon>Linguliformea</taxon>
        <taxon>Lingulata</taxon>
        <taxon>Lingulida</taxon>
        <taxon>Linguloidea</taxon>
        <taxon>Lingulidae</taxon>
        <taxon>Lingula</taxon>
    </lineage>
</organism>
<dbReference type="GO" id="GO:0005524">
    <property type="term" value="F:ATP binding"/>
    <property type="evidence" value="ECO:0007669"/>
    <property type="project" value="UniProtKB-UniRule"/>
</dbReference>
<keyword evidence="19" id="KW-0479">Metal-binding</keyword>
<evidence type="ECO:0000259" key="23">
    <source>
        <dbReference type="PROSITE" id="PS50835"/>
    </source>
</evidence>
<dbReference type="EC" id="2.7.10.1" evidence="3"/>
<keyword evidence="10 21" id="KW-0472">Membrane</keyword>
<dbReference type="CDD" id="cd00192">
    <property type="entry name" value="PTKc"/>
    <property type="match status" value="1"/>
</dbReference>
<evidence type="ECO:0000256" key="21">
    <source>
        <dbReference type="SAM" id="Phobius"/>
    </source>
</evidence>
<keyword evidence="12" id="KW-1015">Disulfide bond</keyword>
<evidence type="ECO:0000256" key="5">
    <source>
        <dbReference type="ARBA" id="ARBA00022692"/>
    </source>
</evidence>
<name>A0A1S3HEM7_LINAN</name>
<feature type="active site" description="Proton acceptor" evidence="17">
    <location>
        <position position="597"/>
    </location>
</feature>
<dbReference type="InterPro" id="IPR036179">
    <property type="entry name" value="Ig-like_dom_sf"/>
</dbReference>
<dbReference type="GO" id="GO:0043235">
    <property type="term" value="C:receptor complex"/>
    <property type="evidence" value="ECO:0007669"/>
    <property type="project" value="TreeGrafter"/>
</dbReference>
<feature type="transmembrane region" description="Helical" evidence="21">
    <location>
        <begin position="363"/>
        <end position="385"/>
    </location>
</feature>
<evidence type="ECO:0000256" key="15">
    <source>
        <dbReference type="ARBA" id="ARBA00023319"/>
    </source>
</evidence>
<dbReference type="GO" id="GO:0005886">
    <property type="term" value="C:plasma membrane"/>
    <property type="evidence" value="ECO:0007669"/>
    <property type="project" value="TreeGrafter"/>
</dbReference>
<evidence type="ECO:0000256" key="16">
    <source>
        <dbReference type="ARBA" id="ARBA00051243"/>
    </source>
</evidence>
<dbReference type="SMART" id="SM00409">
    <property type="entry name" value="IG"/>
    <property type="match status" value="2"/>
</dbReference>
<evidence type="ECO:0000256" key="19">
    <source>
        <dbReference type="PIRSR" id="PIRSR000615-3"/>
    </source>
</evidence>
<dbReference type="PROSITE" id="PS50011">
    <property type="entry name" value="PROTEIN_KINASE_DOM"/>
    <property type="match status" value="1"/>
</dbReference>
<feature type="binding site" evidence="19">
    <location>
        <position position="602"/>
    </location>
    <ligand>
        <name>Mg(2+)</name>
        <dbReference type="ChEBI" id="CHEBI:18420"/>
    </ligand>
</feature>
<dbReference type="InterPro" id="IPR017441">
    <property type="entry name" value="Protein_kinase_ATP_BS"/>
</dbReference>
<dbReference type="STRING" id="7574.A0A1S3HEM7"/>
<dbReference type="Gene3D" id="1.10.510.10">
    <property type="entry name" value="Transferase(Phosphotransferase) domain 1"/>
    <property type="match status" value="1"/>
</dbReference>
<dbReference type="Pfam" id="PF13927">
    <property type="entry name" value="Ig_3"/>
    <property type="match status" value="1"/>
</dbReference>
<dbReference type="InParanoid" id="A0A1S3HEM7"/>
<dbReference type="InterPro" id="IPR013783">
    <property type="entry name" value="Ig-like_fold"/>
</dbReference>
<dbReference type="PANTHER" id="PTHR24416">
    <property type="entry name" value="TYROSINE-PROTEIN KINASE RECEPTOR"/>
    <property type="match status" value="1"/>
</dbReference>
<dbReference type="GO" id="GO:0007169">
    <property type="term" value="P:cell surface receptor protein tyrosine kinase signaling pathway"/>
    <property type="evidence" value="ECO:0007669"/>
    <property type="project" value="TreeGrafter"/>
</dbReference>
<evidence type="ECO:0000256" key="3">
    <source>
        <dbReference type="ARBA" id="ARBA00011902"/>
    </source>
</evidence>
<evidence type="ECO:0000256" key="11">
    <source>
        <dbReference type="ARBA" id="ARBA00023137"/>
    </source>
</evidence>
<keyword evidence="6 18" id="KW-0547">Nucleotide-binding</keyword>
<protein>
    <recommendedName>
        <fullName evidence="3">receptor protein-tyrosine kinase</fullName>
        <ecNumber evidence="3">2.7.10.1</ecNumber>
    </recommendedName>
</protein>
<accession>A0A1S3HEM7</accession>
<keyword evidence="13 25" id="KW-0675">Receptor</keyword>
<dbReference type="OrthoDB" id="1668230at2759"/>
<dbReference type="RefSeq" id="XP_013384532.1">
    <property type="nucleotide sequence ID" value="XM_013529078.1"/>
</dbReference>
<dbReference type="GO" id="GO:0048468">
    <property type="term" value="P:cell development"/>
    <property type="evidence" value="ECO:0007669"/>
    <property type="project" value="UniProtKB-ARBA"/>
</dbReference>
<dbReference type="InterPro" id="IPR001245">
    <property type="entry name" value="Ser-Thr/Tyr_kinase_cat_dom"/>
</dbReference>
<comment type="subcellular location">
    <subcellularLocation>
        <location evidence="2">Endomembrane system</location>
    </subcellularLocation>
    <subcellularLocation>
        <location evidence="1">Membrane</location>
        <topology evidence="1">Single-pass membrane protein</topology>
    </subcellularLocation>
</comment>
<keyword evidence="24" id="KW-1185">Reference proteome</keyword>
<dbReference type="PIRSF" id="PIRSF000615">
    <property type="entry name" value="TyrPK_CSF1-R"/>
    <property type="match status" value="1"/>
</dbReference>
<feature type="binding site" evidence="20">
    <location>
        <position position="498"/>
    </location>
    <ligand>
        <name>ATP</name>
        <dbReference type="ChEBI" id="CHEBI:30616"/>
    </ligand>
</feature>
<keyword evidence="19" id="KW-0460">Magnesium</keyword>
<sequence length="767" mass="85692">MVTRQFSVIIGAMAYYLQLLCFLATVPDGIPATTFISLSVEIGQSAHLRVPYSDVNPKCDLIAAVWSRRDSEHILFSVTKANDTTYGEDIGTVRGRVDSEITPDEVVFTIRNVTCADEWRYECKVYCTHRTTLEYEVNLTVKENPGQPYIEWQLRNESGQVDIYCAADVVWPAKQIEWESRYRGTVTRDKSPGCPPREVSIFTTTLYAEEDGTEFFCRVGERKVSMVFETAQKPRISIVSVHGNVSGNIPSGKLRLGEGAEVTLTCTSEGNPPPIYKWKFSPTSSASHQEKFIQLSWNTTAIVVRHSKESEDGFYICEALNSFTQVADVKRASLLINMTRMTGRTMALRDSSSMSLKERIREIAVSSAVGFLVLIAILAILVAVLCHCKKTRARQVGTRNLLLNVVEYRNGQESIPDANTFSYMLPVSRSDECEVLRKPKPAAPHKHSTVGHINNSLYVLSSNSRVELLNELGNGFYGTVYKALMKIPQGGVQVVAAKLCTGGIGLQDMELEFMREAETMQMVPKHPNVVDYIGYVQRDNGCGPSMILLEYASNGDLLTILRSMRHNTLQPHDMLSFALQVAQGMEHISKFNLLHRDLAARNVLVFPGKTCKISDFGQARYMARSRGEYERRSAGPLPIRWMAPESITNNTYTTKSDVWAFGILMWEIVTLGAVPYSGYGGEEVVTLVTEGRSEALLDFPADCNPAIARLARECWTRVPRDRPDFSSLAASLSALNVGGNTYIHMQPAKPQTRNEYENYTSETRIKC</sequence>
<dbReference type="AlphaFoldDB" id="A0A1S3HEM7"/>
<dbReference type="PROSITE" id="PS00109">
    <property type="entry name" value="PROTEIN_KINASE_TYR"/>
    <property type="match status" value="1"/>
</dbReference>
<dbReference type="SUPFAM" id="SSF56112">
    <property type="entry name" value="Protein kinase-like (PK-like)"/>
    <property type="match status" value="1"/>
</dbReference>
<dbReference type="PROSITE" id="PS00107">
    <property type="entry name" value="PROTEIN_KINASE_ATP"/>
    <property type="match status" value="1"/>
</dbReference>
<evidence type="ECO:0000256" key="8">
    <source>
        <dbReference type="ARBA" id="ARBA00022840"/>
    </source>
</evidence>
<feature type="domain" description="Ig-like" evidence="23">
    <location>
        <begin position="234"/>
        <end position="333"/>
    </location>
</feature>
<dbReference type="GO" id="GO:0050793">
    <property type="term" value="P:regulation of developmental process"/>
    <property type="evidence" value="ECO:0007669"/>
    <property type="project" value="UniProtKB-ARBA"/>
</dbReference>
<proteinExistence type="predicted"/>
<evidence type="ECO:0000256" key="6">
    <source>
        <dbReference type="ARBA" id="ARBA00022741"/>
    </source>
</evidence>
<dbReference type="InterPro" id="IPR007110">
    <property type="entry name" value="Ig-like_dom"/>
</dbReference>
<evidence type="ECO:0000256" key="17">
    <source>
        <dbReference type="PIRSR" id="PIRSR000615-1"/>
    </source>
</evidence>
<keyword evidence="15" id="KW-0393">Immunoglobulin domain</keyword>
<dbReference type="SMART" id="SM00219">
    <property type="entry name" value="TyrKc"/>
    <property type="match status" value="1"/>
</dbReference>
<dbReference type="InterPro" id="IPR050122">
    <property type="entry name" value="RTK"/>
</dbReference>
<feature type="binding site" evidence="18">
    <location>
        <position position="601"/>
    </location>
    <ligand>
        <name>ATP</name>
        <dbReference type="ChEBI" id="CHEBI:30616"/>
    </ligand>
</feature>
<evidence type="ECO:0000259" key="22">
    <source>
        <dbReference type="PROSITE" id="PS50011"/>
    </source>
</evidence>
<evidence type="ECO:0000256" key="10">
    <source>
        <dbReference type="ARBA" id="ARBA00023136"/>
    </source>
</evidence>
<evidence type="ECO:0000256" key="4">
    <source>
        <dbReference type="ARBA" id="ARBA00022679"/>
    </source>
</evidence>
<dbReference type="PROSITE" id="PS50835">
    <property type="entry name" value="IG_LIKE"/>
    <property type="match status" value="1"/>
</dbReference>
<dbReference type="InterPro" id="IPR020635">
    <property type="entry name" value="Tyr_kinase_cat_dom"/>
</dbReference>
<dbReference type="Gene3D" id="2.60.40.10">
    <property type="entry name" value="Immunoglobulins"/>
    <property type="match status" value="2"/>
</dbReference>
<dbReference type="PRINTS" id="PR00109">
    <property type="entry name" value="TYRKINASE"/>
</dbReference>
<feature type="transmembrane region" description="Helical" evidence="21">
    <location>
        <begin position="6"/>
        <end position="26"/>
    </location>
</feature>
<dbReference type="InterPro" id="IPR011009">
    <property type="entry name" value="Kinase-like_dom_sf"/>
</dbReference>
<dbReference type="GO" id="GO:0004714">
    <property type="term" value="F:transmembrane receptor protein tyrosine kinase activity"/>
    <property type="evidence" value="ECO:0007669"/>
    <property type="project" value="UniProtKB-EC"/>
</dbReference>
<keyword evidence="8 18" id="KW-0067">ATP-binding</keyword>
<keyword evidence="5 21" id="KW-0812">Transmembrane</keyword>
<dbReference type="PANTHER" id="PTHR24416:SF611">
    <property type="entry name" value="TYROSINE-PROTEIN KINASE TRANSMEMBRANE RECEPTOR ROR"/>
    <property type="match status" value="1"/>
</dbReference>
<evidence type="ECO:0000256" key="14">
    <source>
        <dbReference type="ARBA" id="ARBA00023180"/>
    </source>
</evidence>
<dbReference type="SUPFAM" id="SSF48726">
    <property type="entry name" value="Immunoglobulin"/>
    <property type="match status" value="2"/>
</dbReference>
<dbReference type="InterPro" id="IPR000719">
    <property type="entry name" value="Prot_kinase_dom"/>
</dbReference>
<keyword evidence="9 21" id="KW-1133">Transmembrane helix</keyword>
<dbReference type="InterPro" id="IPR003599">
    <property type="entry name" value="Ig_sub"/>
</dbReference>
<evidence type="ECO:0000256" key="1">
    <source>
        <dbReference type="ARBA" id="ARBA00004167"/>
    </source>
</evidence>
<dbReference type="KEGG" id="lak:106154658"/>
<dbReference type="Proteomes" id="UP000085678">
    <property type="component" value="Unplaced"/>
</dbReference>
<feature type="binding site" evidence="19">
    <location>
        <position position="615"/>
    </location>
    <ligand>
        <name>Mg(2+)</name>
        <dbReference type="ChEBI" id="CHEBI:18420"/>
    </ligand>
</feature>
<evidence type="ECO:0000256" key="2">
    <source>
        <dbReference type="ARBA" id="ARBA00004308"/>
    </source>
</evidence>
<keyword evidence="14" id="KW-0325">Glycoprotein</keyword>
<dbReference type="FunFam" id="1.10.510.10:FF:001512">
    <property type="entry name" value="Receptor tyrosine-protein kinase erbB-2"/>
    <property type="match status" value="1"/>
</dbReference>
<reference evidence="25" key="1">
    <citation type="submission" date="2025-08" db="UniProtKB">
        <authorList>
            <consortium name="RefSeq"/>
        </authorList>
    </citation>
    <scope>IDENTIFICATION</scope>
    <source>
        <tissue evidence="25">Gonads</tissue>
    </source>
</reference>
<dbReference type="GO" id="GO:0030182">
    <property type="term" value="P:neuron differentiation"/>
    <property type="evidence" value="ECO:0007669"/>
    <property type="project" value="UniProtKB-ARBA"/>
</dbReference>
<evidence type="ECO:0000256" key="18">
    <source>
        <dbReference type="PIRSR" id="PIRSR000615-2"/>
    </source>
</evidence>
<dbReference type="GO" id="GO:0012505">
    <property type="term" value="C:endomembrane system"/>
    <property type="evidence" value="ECO:0007669"/>
    <property type="project" value="UniProtKB-SubCell"/>
</dbReference>
<keyword evidence="11" id="KW-0829">Tyrosine-protein kinase</keyword>
<dbReference type="GO" id="GO:0046872">
    <property type="term" value="F:metal ion binding"/>
    <property type="evidence" value="ECO:0007669"/>
    <property type="project" value="UniProtKB-KW"/>
</dbReference>
<dbReference type="InterPro" id="IPR008266">
    <property type="entry name" value="Tyr_kinase_AS"/>
</dbReference>
<evidence type="ECO:0000256" key="13">
    <source>
        <dbReference type="ARBA" id="ARBA00023170"/>
    </source>
</evidence>
<keyword evidence="7" id="KW-0418">Kinase</keyword>
<evidence type="ECO:0000256" key="7">
    <source>
        <dbReference type="ARBA" id="ARBA00022777"/>
    </source>
</evidence>
<evidence type="ECO:0000313" key="25">
    <source>
        <dbReference type="RefSeq" id="XP_013384532.1"/>
    </source>
</evidence>
<feature type="domain" description="Protein kinase" evidence="22">
    <location>
        <begin position="466"/>
        <end position="743"/>
    </location>
</feature>